<dbReference type="InterPro" id="IPR036937">
    <property type="entry name" value="Adhesion_dom_fimbrial_sf"/>
</dbReference>
<dbReference type="SUPFAM" id="SSF49401">
    <property type="entry name" value="Bacterial adhesins"/>
    <property type="match status" value="1"/>
</dbReference>
<proteinExistence type="predicted"/>
<evidence type="ECO:0000313" key="3">
    <source>
        <dbReference type="Proteomes" id="UP000824410"/>
    </source>
</evidence>
<dbReference type="EMBL" id="SHDO01000008">
    <property type="protein sequence ID" value="MBX6980131.1"/>
    <property type="molecule type" value="Genomic_DNA"/>
</dbReference>
<gene>
    <name evidence="2" type="ORF">EX242_07645</name>
</gene>
<dbReference type="OrthoDB" id="6465690at2"/>
<feature type="domain" description="Fimbrial-type adhesion" evidence="1">
    <location>
        <begin position="37"/>
        <end position="176"/>
    </location>
</feature>
<dbReference type="GO" id="GO:0009289">
    <property type="term" value="C:pilus"/>
    <property type="evidence" value="ECO:0007669"/>
    <property type="project" value="InterPro"/>
</dbReference>
<dbReference type="InterPro" id="IPR008966">
    <property type="entry name" value="Adhesion_dom_sf"/>
</dbReference>
<sequence>MRDIMGTLLQKICFLRNGLGVILLTIVSWNSQANWLFDGTLIIPPVCQLGHEDPIRVSFGKVGVRKVDGHLFKQNIPYQLNCQGDLNQPWDITLSFNATLAGSGFDNATLRTSSLLNVNKLGIQIQKDGVPLELNKAFAIDTGHLPVLSAVPIKRTGVDLVGDDFTAQGTLAIAFQ</sequence>
<dbReference type="Proteomes" id="UP000824410">
    <property type="component" value="Unassembled WGS sequence"/>
</dbReference>
<reference evidence="2" key="1">
    <citation type="submission" date="2019-02" db="EMBL/GenBank/DDBJ databases">
        <title>Genomic characterization of isolates from hospital effluents in KZN, South Africa.</title>
        <authorList>
            <person name="Ntshobeni N."/>
            <person name="Allam M."/>
            <person name="Ismail A."/>
            <person name="Amoako D."/>
            <person name="Essack S."/>
            <person name="Chenia H."/>
        </authorList>
    </citation>
    <scope>NUCLEOTIDE SEQUENCE</scope>
    <source>
        <strain evidence="2">AFE97_S1</strain>
    </source>
</reference>
<name>A0A2R3LWJ0_PRORE</name>
<dbReference type="AlphaFoldDB" id="A0A2R3LWJ0"/>
<dbReference type="GO" id="GO:0007155">
    <property type="term" value="P:cell adhesion"/>
    <property type="evidence" value="ECO:0007669"/>
    <property type="project" value="InterPro"/>
</dbReference>
<accession>A0A2R3LWJ0</accession>
<dbReference type="Pfam" id="PF00419">
    <property type="entry name" value="Fimbrial"/>
    <property type="match status" value="1"/>
</dbReference>
<comment type="caution">
    <text evidence="2">The sequence shown here is derived from an EMBL/GenBank/DDBJ whole genome shotgun (WGS) entry which is preliminary data.</text>
</comment>
<dbReference type="Gene3D" id="2.60.40.1090">
    <property type="entry name" value="Fimbrial-type adhesion domain"/>
    <property type="match status" value="1"/>
</dbReference>
<evidence type="ECO:0000313" key="2">
    <source>
        <dbReference type="EMBL" id="MBX6980131.1"/>
    </source>
</evidence>
<protein>
    <submittedName>
        <fullName evidence="2">Fimbrial protein</fullName>
    </submittedName>
</protein>
<evidence type="ECO:0000259" key="1">
    <source>
        <dbReference type="Pfam" id="PF00419"/>
    </source>
</evidence>
<organism evidence="2 3">
    <name type="scientific">Providencia rettgeri</name>
    <dbReference type="NCBI Taxonomy" id="587"/>
    <lineage>
        <taxon>Bacteria</taxon>
        <taxon>Pseudomonadati</taxon>
        <taxon>Pseudomonadota</taxon>
        <taxon>Gammaproteobacteria</taxon>
        <taxon>Enterobacterales</taxon>
        <taxon>Morganellaceae</taxon>
        <taxon>Providencia</taxon>
    </lineage>
</organism>
<dbReference type="InterPro" id="IPR000259">
    <property type="entry name" value="Adhesion_dom_fimbrial"/>
</dbReference>